<name>A0AAV8RJS9_ENSVE</name>
<gene>
    <name evidence="1" type="ORF">OPV22_010741</name>
</gene>
<comment type="caution">
    <text evidence="1">The sequence shown here is derived from an EMBL/GenBank/DDBJ whole genome shotgun (WGS) entry which is preliminary data.</text>
</comment>
<dbReference type="EMBL" id="JAQQAF010000003">
    <property type="protein sequence ID" value="KAJ8500189.1"/>
    <property type="molecule type" value="Genomic_DNA"/>
</dbReference>
<reference evidence="1 2" key="1">
    <citation type="submission" date="2022-12" db="EMBL/GenBank/DDBJ databases">
        <title>Chromosome-scale assembly of the Ensete ventricosum genome.</title>
        <authorList>
            <person name="Dussert Y."/>
            <person name="Stocks J."/>
            <person name="Wendawek A."/>
            <person name="Woldeyes F."/>
            <person name="Nichols R.A."/>
            <person name="Borrell J.S."/>
        </authorList>
    </citation>
    <scope>NUCLEOTIDE SEQUENCE [LARGE SCALE GENOMIC DNA]</scope>
    <source>
        <strain evidence="2">cv. Maze</strain>
        <tissue evidence="1">Seeds</tissue>
    </source>
</reference>
<dbReference type="Proteomes" id="UP001222027">
    <property type="component" value="Unassembled WGS sequence"/>
</dbReference>
<dbReference type="AlphaFoldDB" id="A0AAV8RJS9"/>
<proteinExistence type="predicted"/>
<organism evidence="1 2">
    <name type="scientific">Ensete ventricosum</name>
    <name type="common">Abyssinian banana</name>
    <name type="synonym">Musa ensete</name>
    <dbReference type="NCBI Taxonomy" id="4639"/>
    <lineage>
        <taxon>Eukaryota</taxon>
        <taxon>Viridiplantae</taxon>
        <taxon>Streptophyta</taxon>
        <taxon>Embryophyta</taxon>
        <taxon>Tracheophyta</taxon>
        <taxon>Spermatophyta</taxon>
        <taxon>Magnoliopsida</taxon>
        <taxon>Liliopsida</taxon>
        <taxon>Zingiberales</taxon>
        <taxon>Musaceae</taxon>
        <taxon>Ensete</taxon>
    </lineage>
</organism>
<keyword evidence="2" id="KW-1185">Reference proteome</keyword>
<evidence type="ECO:0000313" key="1">
    <source>
        <dbReference type="EMBL" id="KAJ8500189.1"/>
    </source>
</evidence>
<accession>A0AAV8RJS9</accession>
<protein>
    <submittedName>
        <fullName evidence="1">Uncharacterized protein</fullName>
    </submittedName>
</protein>
<sequence>MSSLYHNVMRPTISRCQITSIAMTCDKHSVVAQRSASAYGFIQRMPSFMVVKIHVHVAPVPVDSDTAVMTGATSSKVETEANKLGIVGRRRGPGPKACCLTVLSKNVLNVSEIWLAKAQIPEVLGGSAP</sequence>
<evidence type="ECO:0000313" key="2">
    <source>
        <dbReference type="Proteomes" id="UP001222027"/>
    </source>
</evidence>